<feature type="region of interest" description="Disordered" evidence="1">
    <location>
        <begin position="457"/>
        <end position="494"/>
    </location>
</feature>
<gene>
    <name evidence="2" type="ORF">B0J12DRAFT_744339</name>
</gene>
<dbReference type="PANTHER" id="PTHR36847:SF1">
    <property type="entry name" value="AMIDOLIGASE ENZYME"/>
    <property type="match status" value="1"/>
</dbReference>
<evidence type="ECO:0008006" key="4">
    <source>
        <dbReference type="Google" id="ProtNLM"/>
    </source>
</evidence>
<protein>
    <recommendedName>
        <fullName evidence="4">Amidoligase enzyme</fullName>
    </recommendedName>
</protein>
<accession>A0ABQ8FYP7</accession>
<reference evidence="2 3" key="1">
    <citation type="journal article" date="2021" name="Nat. Commun.">
        <title>Genetic determinants of endophytism in the Arabidopsis root mycobiome.</title>
        <authorList>
            <person name="Mesny F."/>
            <person name="Miyauchi S."/>
            <person name="Thiergart T."/>
            <person name="Pickel B."/>
            <person name="Atanasova L."/>
            <person name="Karlsson M."/>
            <person name="Huettel B."/>
            <person name="Barry K.W."/>
            <person name="Haridas S."/>
            <person name="Chen C."/>
            <person name="Bauer D."/>
            <person name="Andreopoulos W."/>
            <person name="Pangilinan J."/>
            <person name="LaButti K."/>
            <person name="Riley R."/>
            <person name="Lipzen A."/>
            <person name="Clum A."/>
            <person name="Drula E."/>
            <person name="Henrissat B."/>
            <person name="Kohler A."/>
            <person name="Grigoriev I.V."/>
            <person name="Martin F.M."/>
            <person name="Hacquard S."/>
        </authorList>
    </citation>
    <scope>NUCLEOTIDE SEQUENCE [LARGE SCALE GENOMIC DNA]</scope>
    <source>
        <strain evidence="2 3">MPI-SDFR-AT-0080</strain>
    </source>
</reference>
<dbReference type="EMBL" id="JAGTJR010000035">
    <property type="protein sequence ID" value="KAH7036428.1"/>
    <property type="molecule type" value="Genomic_DNA"/>
</dbReference>
<name>A0ABQ8FYP7_9PEZI</name>
<dbReference type="InterPro" id="IPR022025">
    <property type="entry name" value="Amidoligase_2"/>
</dbReference>
<dbReference type="PANTHER" id="PTHR36847">
    <property type="entry name" value="AMIDOLIGASE ENZYME"/>
    <property type="match status" value="1"/>
</dbReference>
<feature type="region of interest" description="Disordered" evidence="1">
    <location>
        <begin position="1"/>
        <end position="31"/>
    </location>
</feature>
<evidence type="ECO:0000313" key="3">
    <source>
        <dbReference type="Proteomes" id="UP000774617"/>
    </source>
</evidence>
<comment type="caution">
    <text evidence="2">The sequence shown here is derived from an EMBL/GenBank/DDBJ whole genome shotgun (WGS) entry which is preliminary data.</text>
</comment>
<dbReference type="Proteomes" id="UP000774617">
    <property type="component" value="Unassembled WGS sequence"/>
</dbReference>
<keyword evidence="3" id="KW-1185">Reference proteome</keyword>
<organism evidence="2 3">
    <name type="scientific">Macrophomina phaseolina</name>
    <dbReference type="NCBI Taxonomy" id="35725"/>
    <lineage>
        <taxon>Eukaryota</taxon>
        <taxon>Fungi</taxon>
        <taxon>Dikarya</taxon>
        <taxon>Ascomycota</taxon>
        <taxon>Pezizomycotina</taxon>
        <taxon>Dothideomycetes</taxon>
        <taxon>Dothideomycetes incertae sedis</taxon>
        <taxon>Botryosphaeriales</taxon>
        <taxon>Botryosphaeriaceae</taxon>
        <taxon>Macrophomina</taxon>
    </lineage>
</organism>
<feature type="compositionally biased region" description="Low complexity" evidence="1">
    <location>
        <begin position="1"/>
        <end position="24"/>
    </location>
</feature>
<evidence type="ECO:0000313" key="2">
    <source>
        <dbReference type="EMBL" id="KAH7036428.1"/>
    </source>
</evidence>
<dbReference type="Pfam" id="PF12224">
    <property type="entry name" value="Amidoligase_2"/>
    <property type="match status" value="1"/>
</dbReference>
<feature type="compositionally biased region" description="Low complexity" evidence="1">
    <location>
        <begin position="483"/>
        <end position="493"/>
    </location>
</feature>
<sequence length="741" mass="82820">MPATPIHANAASARASPSVSSTTPVPHPSLTDPSIPLPITLGIELEMYLVYDKARAASDYGVMPTQSFSAFSTPIRRNAPRLHPLDATLMHNETAAHPSPIRMALAALAAAGVPAHAAVRDVATPEVMRAQYAKWTVDGDSSVEDCRESIEYRDVHPSEEEYGVFGLELASPVYAYDDPEVDWREDVRRVLQVMQAAFNDKRRGDCYRLYVPQTAGMHVHVGLGELGGGAERKMLRHTLPLRSLKNFMQLGTGFERIIDELHSAARIDGRALYCRPPSRFYKTLSNQEPGELVFEEAFMDSTQEEVEGTKDPENGASAHEVAPEYSAADPAKMPPGIVADVLKRVVGAYFGNKSAAQAQRQARAMVENHQWRQQKLNALEDVEQTGDELAFVNAVLVDEILQRATPSRHPSSLRDPRVAAQTSLMDAHGQCKRREFIEGICGEVRALHQLLLRPAERKAGAKANGKQEEGITSSSTNRRDTRSNASDVISISSDDSEVRRQAPARLNYGTTVIDWCQFLEDHVQAYSDLDDRQYRHLRSQAYNLMNFTVRADTNVLEAECKGTIEFRQHRATLDADEVIAWVEVATNMIRFAHKVALTEGSMMAVVKEHAQDAEMGFGPLLQMMGVPDEVVEHYRRWLDFDADHDIQNQNGLRTKQVEKAERADAEGSRVQRLTEAFAIAREQQKNPINVVRTIRMRLKNEDYGLPLEVRERLLNEKYPAVGEATAQHRWRADPAIVYEEA</sequence>
<proteinExistence type="predicted"/>
<feature type="compositionally biased region" description="Basic and acidic residues" evidence="1">
    <location>
        <begin position="457"/>
        <end position="469"/>
    </location>
</feature>
<evidence type="ECO:0000256" key="1">
    <source>
        <dbReference type="SAM" id="MobiDB-lite"/>
    </source>
</evidence>